<evidence type="ECO:0000256" key="6">
    <source>
        <dbReference type="RuleBase" id="RU362017"/>
    </source>
</evidence>
<name>A0ABY5UZM5_9BACT</name>
<dbReference type="Gene3D" id="1.10.275.10">
    <property type="entry name" value="Fumarase/aspartase (N-terminal domain)"/>
    <property type="match status" value="1"/>
</dbReference>
<dbReference type="Pfam" id="PF00206">
    <property type="entry name" value="Lyase_1"/>
    <property type="match status" value="1"/>
</dbReference>
<feature type="domain" description="Fumarate lyase N-terminal" evidence="8">
    <location>
        <begin position="20"/>
        <end position="351"/>
    </location>
</feature>
<feature type="domain" description="Fumarase C C-terminal" evidence="9">
    <location>
        <begin position="418"/>
        <end position="469"/>
    </location>
</feature>
<dbReference type="InterPro" id="IPR008948">
    <property type="entry name" value="L-Aspartase-like"/>
</dbReference>
<dbReference type="InterPro" id="IPR022761">
    <property type="entry name" value="Fumarate_lyase_N"/>
</dbReference>
<dbReference type="InterPro" id="IPR018951">
    <property type="entry name" value="Fumarase_C_C"/>
</dbReference>
<dbReference type="GO" id="GO:0008797">
    <property type="term" value="F:aspartate ammonia-lyase activity"/>
    <property type="evidence" value="ECO:0007669"/>
    <property type="project" value="UniProtKB-EC"/>
</dbReference>
<feature type="coiled-coil region" evidence="7">
    <location>
        <begin position="207"/>
        <end position="234"/>
    </location>
</feature>
<dbReference type="NCBIfam" id="TIGR00839">
    <property type="entry name" value="aspA"/>
    <property type="match status" value="1"/>
</dbReference>
<dbReference type="Pfam" id="PF10415">
    <property type="entry name" value="FumaraseC_C"/>
    <property type="match status" value="1"/>
</dbReference>
<protein>
    <recommendedName>
        <fullName evidence="3 5">Aspartate ammonia-lyase</fullName>
        <shortName evidence="6">Aspartase</shortName>
        <ecNumber evidence="2 5">4.3.1.1</ecNumber>
    </recommendedName>
</protein>
<evidence type="ECO:0000259" key="8">
    <source>
        <dbReference type="Pfam" id="PF00206"/>
    </source>
</evidence>
<evidence type="ECO:0000256" key="5">
    <source>
        <dbReference type="NCBIfam" id="TIGR00839"/>
    </source>
</evidence>
<evidence type="ECO:0000313" key="11">
    <source>
        <dbReference type="Proteomes" id="UP001059295"/>
    </source>
</evidence>
<organism evidence="10 11">
    <name type="scientific">Alistipes ihumii AP11</name>
    <dbReference type="NCBI Taxonomy" id="1211813"/>
    <lineage>
        <taxon>Bacteria</taxon>
        <taxon>Pseudomonadati</taxon>
        <taxon>Bacteroidota</taxon>
        <taxon>Bacteroidia</taxon>
        <taxon>Bacteroidales</taxon>
        <taxon>Rikenellaceae</taxon>
        <taxon>Alistipes</taxon>
    </lineage>
</organism>
<gene>
    <name evidence="10" type="primary">aspA</name>
    <name evidence="10" type="ORF">NQ491_00750</name>
</gene>
<evidence type="ECO:0000256" key="2">
    <source>
        <dbReference type="ARBA" id="ARBA00012992"/>
    </source>
</evidence>
<dbReference type="PROSITE" id="PS00163">
    <property type="entry name" value="FUMARATE_LYASES"/>
    <property type="match status" value="1"/>
</dbReference>
<comment type="catalytic activity">
    <reaction evidence="6">
        <text>L-aspartate = fumarate + NH4(+)</text>
        <dbReference type="Rhea" id="RHEA:16601"/>
        <dbReference type="ChEBI" id="CHEBI:28938"/>
        <dbReference type="ChEBI" id="CHEBI:29806"/>
        <dbReference type="ChEBI" id="CHEBI:29991"/>
        <dbReference type="EC" id="4.3.1.1"/>
    </reaction>
</comment>
<dbReference type="InterPro" id="IPR024083">
    <property type="entry name" value="Fumarase/histidase_N"/>
</dbReference>
<keyword evidence="4 6" id="KW-0456">Lyase</keyword>
<dbReference type="Proteomes" id="UP001059295">
    <property type="component" value="Chromosome"/>
</dbReference>
<dbReference type="InterPro" id="IPR004708">
    <property type="entry name" value="ApsA"/>
</dbReference>
<dbReference type="NCBIfam" id="NF008909">
    <property type="entry name" value="PRK12273.1"/>
    <property type="match status" value="1"/>
</dbReference>
<evidence type="ECO:0000259" key="9">
    <source>
        <dbReference type="Pfam" id="PF10415"/>
    </source>
</evidence>
<keyword evidence="11" id="KW-1185">Reference proteome</keyword>
<proteinExistence type="inferred from homology"/>
<evidence type="ECO:0000313" key="10">
    <source>
        <dbReference type="EMBL" id="UWN57337.1"/>
    </source>
</evidence>
<evidence type="ECO:0000256" key="3">
    <source>
        <dbReference type="ARBA" id="ARBA00016146"/>
    </source>
</evidence>
<dbReference type="PRINTS" id="PR00149">
    <property type="entry name" value="FUMRATELYASE"/>
</dbReference>
<evidence type="ECO:0000256" key="4">
    <source>
        <dbReference type="ARBA" id="ARBA00023239"/>
    </source>
</evidence>
<comment type="similarity">
    <text evidence="1 6">Belongs to the class-II fumarase/aspartase family. Aspartase subfamily.</text>
</comment>
<dbReference type="InterPro" id="IPR000362">
    <property type="entry name" value="Fumarate_lyase_fam"/>
</dbReference>
<accession>A0ABY5UZM5</accession>
<dbReference type="SUPFAM" id="SSF48557">
    <property type="entry name" value="L-aspartase-like"/>
    <property type="match status" value="1"/>
</dbReference>
<reference evidence="10" key="1">
    <citation type="journal article" date="2022" name="Cell">
        <title>Design, construction, and in vivo augmentation of a complex gut microbiome.</title>
        <authorList>
            <person name="Cheng A.G."/>
            <person name="Ho P.Y."/>
            <person name="Aranda-Diaz A."/>
            <person name="Jain S."/>
            <person name="Yu F.B."/>
            <person name="Meng X."/>
            <person name="Wang M."/>
            <person name="Iakiviak M."/>
            <person name="Nagashima K."/>
            <person name="Zhao A."/>
            <person name="Murugkar P."/>
            <person name="Patil A."/>
            <person name="Atabakhsh K."/>
            <person name="Weakley A."/>
            <person name="Yan J."/>
            <person name="Brumbaugh A.R."/>
            <person name="Higginbottom S."/>
            <person name="Dimas A."/>
            <person name="Shiver A.L."/>
            <person name="Deutschbauer A."/>
            <person name="Neff N."/>
            <person name="Sonnenburg J.L."/>
            <person name="Huang K.C."/>
            <person name="Fischbach M.A."/>
        </authorList>
    </citation>
    <scope>NUCLEOTIDE SEQUENCE</scope>
    <source>
        <strain evidence="10">AP11</strain>
    </source>
</reference>
<evidence type="ECO:0000256" key="7">
    <source>
        <dbReference type="SAM" id="Coils"/>
    </source>
</evidence>
<sequence>MDITISPLSGRFRREHDLLGEKDIPVEYYFGIQTMRAIENFDIGRVRLHFYPELIRALAMVKEAAARANGDLGLLDGPTARAIVDACREIEQGRLHEHFVVDMVQGGAGTSTNMNANEVIANRALELLGHERGEYGYCHPNNHVNRSQSTNDAYPTAVRIALIFSLQKLVETLRWLVDAFRAKGAEFAHVIKMGRTQLQDAVPMTLGQEFEAYAANLSEEIDRIEQNYRLFLEVNMGATAIGTGINADPDYSPLCIRYLREITGLPVVAATNLIEATNDTGAFIMNSSALKRLATKMSKICNDLRLLSSGPRAGLGEINLPPMQPGSSIMPGKVNPVIPEVVNQVAFRVIGNDLTITIASEAGQLELNVMEPIIVYSLFENIEMLIRSMNTLRDRCVTGITANEETCRRMVRNSIGVVTALNPYLGYETSTELAKTALRTGKGIYDLVLEQGLMSREELDSVLSPENMLRPRKLARR</sequence>
<dbReference type="InterPro" id="IPR051546">
    <property type="entry name" value="Aspartate_Ammonia-Lyase"/>
</dbReference>
<dbReference type="EC" id="4.3.1.1" evidence="2 5"/>
<dbReference type="RefSeq" id="WP_019245276.1">
    <property type="nucleotide sequence ID" value="NZ_CAPH01000006.1"/>
</dbReference>
<dbReference type="Gene3D" id="1.20.200.10">
    <property type="entry name" value="Fumarase/aspartase (Central domain)"/>
    <property type="match status" value="1"/>
</dbReference>
<keyword evidence="7" id="KW-0175">Coiled coil</keyword>
<dbReference type="EMBL" id="CP102294">
    <property type="protein sequence ID" value="UWN57337.1"/>
    <property type="molecule type" value="Genomic_DNA"/>
</dbReference>
<dbReference type="GeneID" id="82890218"/>
<evidence type="ECO:0000256" key="1">
    <source>
        <dbReference type="ARBA" id="ARBA00005596"/>
    </source>
</evidence>
<dbReference type="PANTHER" id="PTHR42696">
    <property type="entry name" value="ASPARTATE AMMONIA-LYASE"/>
    <property type="match status" value="1"/>
</dbReference>
<dbReference type="InterPro" id="IPR020557">
    <property type="entry name" value="Fumarate_lyase_CS"/>
</dbReference>
<dbReference type="PANTHER" id="PTHR42696:SF2">
    <property type="entry name" value="ASPARTATE AMMONIA-LYASE"/>
    <property type="match status" value="1"/>
</dbReference>
<dbReference type="CDD" id="cd01357">
    <property type="entry name" value="Aspartase"/>
    <property type="match status" value="1"/>
</dbReference>
<dbReference type="Gene3D" id="1.10.40.30">
    <property type="entry name" value="Fumarase/aspartase (C-terminal domain)"/>
    <property type="match status" value="1"/>
</dbReference>